<sequence length="602" mass="65666">MKMTATATATARRTTSNHRHRKGEKQKQCHGKHSVATNSGGARSYSLRRPCRCWWWIGTLLLRSLLLPTIIVADDANNSNNNSSNSSNNSNNNNYGNNKQNRKLVEQGLRGGNGGILKESWISSGDSSDPVAGAAGAADDSMSSLSLSSNITIPLHARSGTWHVYLYIGSPPQRQTLIVDTGSKSMAFPCKTCNRDSCGECCGTHASPYFDPSLSTTHRVPRCGECLLEGISKCPLYSFGFELEEQEDSSSSLEAGNFCSFSQKYTEGSSWKATEVEDMVWLGSENVVESIETFLPELAIAYPFGCQTSTKGLFRKQYADGILGLSSHDTSIVTALYKEGLIPRNAFSLCFTPEGGAMSLGGTLDSKNYHLRPMVTTPVTRQHEHGYYSVDVIRLLVGKHGGNANQETRTTIVTDSDTRPKLLRDMNSGRGCILDSGTTDSYFPASLAKAMRKAVIDYGYSARSSTTTSSDTAEDFDLFSNKWRHRQYTHAHFQALLPVVTLVLANNAVVDILPQHYMEGVPIDPKTGEMVPWEGSREFTNRLYFDEQEGSVLGANAFFGYDLLFDSTLPDRHRIGIAPADCHAAGEESSSTSSVSSTAAAE</sequence>
<feature type="compositionally biased region" description="Low complexity" evidence="8">
    <location>
        <begin position="1"/>
        <end position="14"/>
    </location>
</feature>
<dbReference type="GO" id="GO:0004190">
    <property type="term" value="F:aspartic-type endopeptidase activity"/>
    <property type="evidence" value="ECO:0007669"/>
    <property type="project" value="UniProtKB-KW"/>
</dbReference>
<evidence type="ECO:0000256" key="5">
    <source>
        <dbReference type="ARBA" id="ARBA00022801"/>
    </source>
</evidence>
<dbReference type="PANTHER" id="PTHR47965:SF12">
    <property type="entry name" value="ASPARTIC PROTEINASE 3-RELATED"/>
    <property type="match status" value="1"/>
</dbReference>
<name>A0A7S4AET9_9STRA</name>
<dbReference type="EMBL" id="HBIX01007769">
    <property type="protein sequence ID" value="CAE0713284.1"/>
    <property type="molecule type" value="Transcribed_RNA"/>
</dbReference>
<feature type="compositionally biased region" description="Basic residues" evidence="8">
    <location>
        <begin position="15"/>
        <end position="33"/>
    </location>
</feature>
<gene>
    <name evidence="10" type="ORF">PAUS00366_LOCUS6036</name>
</gene>
<evidence type="ECO:0000256" key="7">
    <source>
        <dbReference type="PIRSR" id="PIRSR601461-1"/>
    </source>
</evidence>
<dbReference type="Gene3D" id="2.40.70.10">
    <property type="entry name" value="Acid Proteases"/>
    <property type="match status" value="2"/>
</dbReference>
<dbReference type="AlphaFoldDB" id="A0A7S4AET9"/>
<dbReference type="InterPro" id="IPR032861">
    <property type="entry name" value="TAXi_N"/>
</dbReference>
<dbReference type="PANTHER" id="PTHR47965">
    <property type="entry name" value="ASPARTYL PROTEASE-RELATED"/>
    <property type="match status" value="1"/>
</dbReference>
<proteinExistence type="inferred from homology"/>
<dbReference type="Pfam" id="PF14543">
    <property type="entry name" value="TAXi_N"/>
    <property type="match status" value="1"/>
</dbReference>
<feature type="region of interest" description="Disordered" evidence="8">
    <location>
        <begin position="583"/>
        <end position="602"/>
    </location>
</feature>
<evidence type="ECO:0000259" key="9">
    <source>
        <dbReference type="PROSITE" id="PS51767"/>
    </source>
</evidence>
<feature type="region of interest" description="Disordered" evidence="8">
    <location>
        <begin position="76"/>
        <end position="99"/>
    </location>
</feature>
<dbReference type="InterPro" id="IPR001969">
    <property type="entry name" value="Aspartic_peptidase_AS"/>
</dbReference>
<keyword evidence="6" id="KW-0865">Zymogen</keyword>
<feature type="compositionally biased region" description="Low complexity" evidence="8">
    <location>
        <begin position="77"/>
        <end position="98"/>
    </location>
</feature>
<keyword evidence="5" id="KW-0378">Hydrolase</keyword>
<protein>
    <recommendedName>
        <fullName evidence="9">Peptidase A1 domain-containing protein</fullName>
    </recommendedName>
</protein>
<dbReference type="PROSITE" id="PS00141">
    <property type="entry name" value="ASP_PROTEASE"/>
    <property type="match status" value="1"/>
</dbReference>
<keyword evidence="3" id="KW-0732">Signal</keyword>
<comment type="similarity">
    <text evidence="1">Belongs to the peptidase A1 family.</text>
</comment>
<feature type="active site" evidence="7">
    <location>
        <position position="180"/>
    </location>
</feature>
<feature type="domain" description="Peptidase A1" evidence="9">
    <location>
        <begin position="162"/>
        <end position="578"/>
    </location>
</feature>
<evidence type="ECO:0000256" key="4">
    <source>
        <dbReference type="ARBA" id="ARBA00022750"/>
    </source>
</evidence>
<accession>A0A7S4AET9</accession>
<dbReference type="PROSITE" id="PS51767">
    <property type="entry name" value="PEPTIDASE_A1"/>
    <property type="match status" value="1"/>
</dbReference>
<feature type="compositionally biased region" description="Low complexity" evidence="8">
    <location>
        <begin position="587"/>
        <end position="602"/>
    </location>
</feature>
<dbReference type="InterPro" id="IPR021109">
    <property type="entry name" value="Peptidase_aspartic_dom_sf"/>
</dbReference>
<dbReference type="InterPro" id="IPR033121">
    <property type="entry name" value="PEPTIDASE_A1"/>
</dbReference>
<keyword evidence="2" id="KW-0645">Protease</keyword>
<evidence type="ECO:0000256" key="2">
    <source>
        <dbReference type="ARBA" id="ARBA00022670"/>
    </source>
</evidence>
<dbReference type="SUPFAM" id="SSF50630">
    <property type="entry name" value="Acid proteases"/>
    <property type="match status" value="1"/>
</dbReference>
<evidence type="ECO:0000256" key="3">
    <source>
        <dbReference type="ARBA" id="ARBA00022729"/>
    </source>
</evidence>
<feature type="region of interest" description="Disordered" evidence="8">
    <location>
        <begin position="1"/>
        <end position="44"/>
    </location>
</feature>
<evidence type="ECO:0000256" key="8">
    <source>
        <dbReference type="SAM" id="MobiDB-lite"/>
    </source>
</evidence>
<dbReference type="GO" id="GO:0006508">
    <property type="term" value="P:proteolysis"/>
    <property type="evidence" value="ECO:0007669"/>
    <property type="project" value="UniProtKB-KW"/>
</dbReference>
<evidence type="ECO:0000256" key="6">
    <source>
        <dbReference type="ARBA" id="ARBA00023145"/>
    </source>
</evidence>
<evidence type="ECO:0000256" key="1">
    <source>
        <dbReference type="ARBA" id="ARBA00007447"/>
    </source>
</evidence>
<organism evidence="10">
    <name type="scientific">Pseudo-nitzschia australis</name>
    <dbReference type="NCBI Taxonomy" id="44445"/>
    <lineage>
        <taxon>Eukaryota</taxon>
        <taxon>Sar</taxon>
        <taxon>Stramenopiles</taxon>
        <taxon>Ochrophyta</taxon>
        <taxon>Bacillariophyta</taxon>
        <taxon>Bacillariophyceae</taxon>
        <taxon>Bacillariophycidae</taxon>
        <taxon>Bacillariales</taxon>
        <taxon>Bacillariaceae</taxon>
        <taxon>Pseudo-nitzschia</taxon>
    </lineage>
</organism>
<feature type="active site" evidence="7">
    <location>
        <position position="435"/>
    </location>
</feature>
<dbReference type="InterPro" id="IPR001461">
    <property type="entry name" value="Aspartic_peptidase_A1"/>
</dbReference>
<keyword evidence="4" id="KW-0064">Aspartyl protease</keyword>
<evidence type="ECO:0000313" key="10">
    <source>
        <dbReference type="EMBL" id="CAE0713284.1"/>
    </source>
</evidence>
<reference evidence="10" key="1">
    <citation type="submission" date="2021-01" db="EMBL/GenBank/DDBJ databases">
        <authorList>
            <person name="Corre E."/>
            <person name="Pelletier E."/>
            <person name="Niang G."/>
            <person name="Scheremetjew M."/>
            <person name="Finn R."/>
            <person name="Kale V."/>
            <person name="Holt S."/>
            <person name="Cochrane G."/>
            <person name="Meng A."/>
            <person name="Brown T."/>
            <person name="Cohen L."/>
        </authorList>
    </citation>
    <scope>NUCLEOTIDE SEQUENCE</scope>
    <source>
        <strain evidence="10">10249 10 AB</strain>
    </source>
</reference>